<evidence type="ECO:0000313" key="3">
    <source>
        <dbReference type="Proteomes" id="UP000366872"/>
    </source>
</evidence>
<dbReference type="InterPro" id="IPR011989">
    <property type="entry name" value="ARM-like"/>
</dbReference>
<keyword evidence="1" id="KW-0732">Signal</keyword>
<dbReference type="RefSeq" id="WP_136083311.1">
    <property type="nucleotide sequence ID" value="NZ_CAAHFG010000005.1"/>
</dbReference>
<evidence type="ECO:0000256" key="1">
    <source>
        <dbReference type="SAM" id="SignalP"/>
    </source>
</evidence>
<dbReference type="AlphaFoldDB" id="A0A6C2UF64"/>
<proteinExistence type="predicted"/>
<protein>
    <recommendedName>
        <fullName evidence="4">HEAT repeat domain-containing protein</fullName>
    </recommendedName>
</protein>
<accession>A0A6C2UF64</accession>
<dbReference type="SUPFAM" id="SSF48371">
    <property type="entry name" value="ARM repeat"/>
    <property type="match status" value="1"/>
</dbReference>
<sequence>MKHILFAIVLLMQSLHAFASSWEDPEWEEMIHDAEIIGLFEVTEGGVDDAVVTPLKILKGQLNESIRVERFNNNCASDEWQQNRAQRKKQKAYLFLHYWRDAYTVPTPSTGILRLNGDGTVNYCMLSPTAFANLPAHPTAEFEEFIINTVFFQEQGKPNEERVQHLRLTIQKEIVETNTNSLPDHIAYYRLWGGRDWIKGLESITNNPHPLTRQYSAQLLGDMIPTPQAKVLLLDLLEDPNGHVQSEAVSGLMKTDDKHRMLELLTEKLTSSIPETSEPIENNFIGGQRAIIKQIKEHEYTAAKDVVATLAKQAKNPVLFKDACRCLEKIAPAALPDVIALQLHSPNPYIIKEAIRFSRQLPKPVEENVRNALEHALMTTELDSHETSIIFESLTSDSLPALLPRINSVIEQKKPKWGDEDYLRKAIQLVEISSPPEAHEMVDRILYYWTGVDSRALTSPNLLKKKIELEKHYQNRILHTNVISGKKYKTKTSAIVFIDFTKASASPSDETPPHAFHVDMEMTVPENDPDSPFDAIYASHDDHTKTSPLLTWRREIAQQANLPISSIGIFCHPSSGKGGHTNNRDRRVEYPAVIARAYVEYAKRTKAEKAAQLIERILDTGLAKHMGCKDLFLKIHD</sequence>
<name>A0A6C2UF64_PONDE</name>
<keyword evidence="3" id="KW-1185">Reference proteome</keyword>
<feature type="chain" id="PRO_5025477323" description="HEAT repeat domain-containing protein" evidence="1">
    <location>
        <begin position="20"/>
        <end position="637"/>
    </location>
</feature>
<dbReference type="EMBL" id="CAAHFG010000005">
    <property type="protein sequence ID" value="VGO17846.1"/>
    <property type="molecule type" value="Genomic_DNA"/>
</dbReference>
<evidence type="ECO:0008006" key="4">
    <source>
        <dbReference type="Google" id="ProtNLM"/>
    </source>
</evidence>
<evidence type="ECO:0000313" key="2">
    <source>
        <dbReference type="EMBL" id="VGO17846.1"/>
    </source>
</evidence>
<gene>
    <name evidence="2" type="ORF">PDESU_06448</name>
</gene>
<dbReference type="Pfam" id="PF13646">
    <property type="entry name" value="HEAT_2"/>
    <property type="match status" value="1"/>
</dbReference>
<dbReference type="InterPro" id="IPR016024">
    <property type="entry name" value="ARM-type_fold"/>
</dbReference>
<dbReference type="Proteomes" id="UP000366872">
    <property type="component" value="Unassembled WGS sequence"/>
</dbReference>
<reference evidence="2 3" key="1">
    <citation type="submission" date="2019-04" db="EMBL/GenBank/DDBJ databases">
        <authorList>
            <person name="Van Vliet M D."/>
        </authorList>
    </citation>
    <scope>NUCLEOTIDE SEQUENCE [LARGE SCALE GENOMIC DNA]</scope>
    <source>
        <strain evidence="2 3">F1</strain>
    </source>
</reference>
<feature type="signal peptide" evidence="1">
    <location>
        <begin position="1"/>
        <end position="19"/>
    </location>
</feature>
<organism evidence="2 3">
    <name type="scientific">Pontiella desulfatans</name>
    <dbReference type="NCBI Taxonomy" id="2750659"/>
    <lineage>
        <taxon>Bacteria</taxon>
        <taxon>Pseudomonadati</taxon>
        <taxon>Kiritimatiellota</taxon>
        <taxon>Kiritimatiellia</taxon>
        <taxon>Kiritimatiellales</taxon>
        <taxon>Pontiellaceae</taxon>
        <taxon>Pontiella</taxon>
    </lineage>
</organism>
<dbReference type="Gene3D" id="1.25.10.10">
    <property type="entry name" value="Leucine-rich Repeat Variant"/>
    <property type="match status" value="1"/>
</dbReference>